<evidence type="ECO:0000313" key="3">
    <source>
        <dbReference type="Proteomes" id="UP000800094"/>
    </source>
</evidence>
<dbReference type="GeneID" id="54575438"/>
<feature type="compositionally biased region" description="Basic and acidic residues" evidence="1">
    <location>
        <begin position="83"/>
        <end position="105"/>
    </location>
</feature>
<name>A0A6A6IBN0_9PLEO</name>
<feature type="region of interest" description="Disordered" evidence="1">
    <location>
        <begin position="77"/>
        <end position="121"/>
    </location>
</feature>
<dbReference type="EMBL" id="ML987196">
    <property type="protein sequence ID" value="KAF2247975.1"/>
    <property type="molecule type" value="Genomic_DNA"/>
</dbReference>
<organism evidence="2 3">
    <name type="scientific">Trematosphaeria pertusa</name>
    <dbReference type="NCBI Taxonomy" id="390896"/>
    <lineage>
        <taxon>Eukaryota</taxon>
        <taxon>Fungi</taxon>
        <taxon>Dikarya</taxon>
        <taxon>Ascomycota</taxon>
        <taxon>Pezizomycotina</taxon>
        <taxon>Dothideomycetes</taxon>
        <taxon>Pleosporomycetidae</taxon>
        <taxon>Pleosporales</taxon>
        <taxon>Massarineae</taxon>
        <taxon>Trematosphaeriaceae</taxon>
        <taxon>Trematosphaeria</taxon>
    </lineage>
</organism>
<evidence type="ECO:0000313" key="2">
    <source>
        <dbReference type="EMBL" id="KAF2247975.1"/>
    </source>
</evidence>
<gene>
    <name evidence="2" type="ORF">BU26DRAFT_325183</name>
</gene>
<feature type="compositionally biased region" description="Polar residues" evidence="1">
    <location>
        <begin position="14"/>
        <end position="29"/>
    </location>
</feature>
<proteinExistence type="predicted"/>
<feature type="compositionally biased region" description="Basic residues" evidence="1">
    <location>
        <begin position="106"/>
        <end position="121"/>
    </location>
</feature>
<dbReference type="AlphaFoldDB" id="A0A6A6IBN0"/>
<feature type="region of interest" description="Disordered" evidence="1">
    <location>
        <begin position="1"/>
        <end position="49"/>
    </location>
</feature>
<reference evidence="2" key="1">
    <citation type="journal article" date="2020" name="Stud. Mycol.">
        <title>101 Dothideomycetes genomes: a test case for predicting lifestyles and emergence of pathogens.</title>
        <authorList>
            <person name="Haridas S."/>
            <person name="Albert R."/>
            <person name="Binder M."/>
            <person name="Bloem J."/>
            <person name="Labutti K."/>
            <person name="Salamov A."/>
            <person name="Andreopoulos B."/>
            <person name="Baker S."/>
            <person name="Barry K."/>
            <person name="Bills G."/>
            <person name="Bluhm B."/>
            <person name="Cannon C."/>
            <person name="Castanera R."/>
            <person name="Culley D."/>
            <person name="Daum C."/>
            <person name="Ezra D."/>
            <person name="Gonzalez J."/>
            <person name="Henrissat B."/>
            <person name="Kuo A."/>
            <person name="Liang C."/>
            <person name="Lipzen A."/>
            <person name="Lutzoni F."/>
            <person name="Magnuson J."/>
            <person name="Mondo S."/>
            <person name="Nolan M."/>
            <person name="Ohm R."/>
            <person name="Pangilinan J."/>
            <person name="Park H.-J."/>
            <person name="Ramirez L."/>
            <person name="Alfaro M."/>
            <person name="Sun H."/>
            <person name="Tritt A."/>
            <person name="Yoshinaga Y."/>
            <person name="Zwiers L.-H."/>
            <person name="Turgeon B."/>
            <person name="Goodwin S."/>
            <person name="Spatafora J."/>
            <person name="Crous P."/>
            <person name="Grigoriev I."/>
        </authorList>
    </citation>
    <scope>NUCLEOTIDE SEQUENCE</scope>
    <source>
        <strain evidence="2">CBS 122368</strain>
    </source>
</reference>
<keyword evidence="3" id="KW-1185">Reference proteome</keyword>
<sequence>MQTDVRTPHVTRQLPHTTRYPNHTLNSRIKTNRTHTHMPGPADKPVLHPKANEPSLLHIIAPMVYMLITFIHSIKSPSSDLSVQKERERKNEKEPIFRSVTENKKKRERKVRSNTIKRPRT</sequence>
<accession>A0A6A6IBN0</accession>
<evidence type="ECO:0000256" key="1">
    <source>
        <dbReference type="SAM" id="MobiDB-lite"/>
    </source>
</evidence>
<dbReference type="Proteomes" id="UP000800094">
    <property type="component" value="Unassembled WGS sequence"/>
</dbReference>
<protein>
    <submittedName>
        <fullName evidence="2">Uncharacterized protein</fullName>
    </submittedName>
</protein>
<dbReference type="RefSeq" id="XP_033682979.1">
    <property type="nucleotide sequence ID" value="XM_033822108.1"/>
</dbReference>